<keyword evidence="1" id="KW-0472">Membrane</keyword>
<keyword evidence="1" id="KW-0812">Transmembrane</keyword>
<sequence>MGRILRLWSFIVNPIFIPALVSLWYFNYADFYDPEQARYKLYLITLLTAAIPLLIYLILKVLKLVRSVHLETPRERIIPLGIYAALLIILLRSVFSDFLHLSLYYFFLGVLAATVVAGVLSIVRYKISLHLMAMGGMLGFSLTMAIIAGIPMLYYIIGIIIASGLTASSRLYMKAHKGHELNFGFLVGLVAQLSMAQYYLEAIT</sequence>
<evidence type="ECO:0000313" key="2">
    <source>
        <dbReference type="EMBL" id="ARN78788.1"/>
    </source>
</evidence>
<feature type="transmembrane region" description="Helical" evidence="1">
    <location>
        <begin position="41"/>
        <end position="65"/>
    </location>
</feature>
<dbReference type="EMBL" id="CP019344">
    <property type="protein sequence ID" value="ARN78788.1"/>
    <property type="molecule type" value="Genomic_DNA"/>
</dbReference>
<feature type="transmembrane region" description="Helical" evidence="1">
    <location>
        <begin position="153"/>
        <end position="172"/>
    </location>
</feature>
<evidence type="ECO:0000313" key="3">
    <source>
        <dbReference type="Proteomes" id="UP000193431"/>
    </source>
</evidence>
<protein>
    <submittedName>
        <fullName evidence="2">Uncharacterized protein</fullName>
    </submittedName>
</protein>
<reference evidence="2 3" key="1">
    <citation type="submission" date="2016-11" db="EMBL/GenBank/DDBJ databases">
        <title>Trade-off between light-utilization and light-protection in marine flavobacteria.</title>
        <authorList>
            <person name="Kumagai Y."/>
        </authorList>
    </citation>
    <scope>NUCLEOTIDE SEQUENCE [LARGE SCALE GENOMIC DNA]</scope>
    <source>
        <strain evidence="2 3">JCM 13191</strain>
    </source>
</reference>
<dbReference type="AlphaFoldDB" id="A0A1W6MMG9"/>
<organism evidence="2 3">
    <name type="scientific">Nonlabens spongiae</name>
    <dbReference type="NCBI Taxonomy" id="331648"/>
    <lineage>
        <taxon>Bacteria</taxon>
        <taxon>Pseudomonadati</taxon>
        <taxon>Bacteroidota</taxon>
        <taxon>Flavobacteriia</taxon>
        <taxon>Flavobacteriales</taxon>
        <taxon>Flavobacteriaceae</taxon>
        <taxon>Nonlabens</taxon>
    </lineage>
</organism>
<dbReference type="OrthoDB" id="9786064at2"/>
<feature type="transmembrane region" description="Helical" evidence="1">
    <location>
        <begin position="101"/>
        <end position="122"/>
    </location>
</feature>
<dbReference type="RefSeq" id="WP_085767593.1">
    <property type="nucleotide sequence ID" value="NZ_CP019344.1"/>
</dbReference>
<dbReference type="STRING" id="331648.BST97_12745"/>
<proteinExistence type="predicted"/>
<feature type="transmembrane region" description="Helical" evidence="1">
    <location>
        <begin position="7"/>
        <end position="26"/>
    </location>
</feature>
<keyword evidence="3" id="KW-1185">Reference proteome</keyword>
<accession>A0A1W6MMG9</accession>
<keyword evidence="1" id="KW-1133">Transmembrane helix</keyword>
<name>A0A1W6MMG9_9FLAO</name>
<feature type="transmembrane region" description="Helical" evidence="1">
    <location>
        <begin position="181"/>
        <end position="200"/>
    </location>
</feature>
<dbReference type="Proteomes" id="UP000193431">
    <property type="component" value="Chromosome"/>
</dbReference>
<feature type="transmembrane region" description="Helical" evidence="1">
    <location>
        <begin position="77"/>
        <end position="95"/>
    </location>
</feature>
<evidence type="ECO:0000256" key="1">
    <source>
        <dbReference type="SAM" id="Phobius"/>
    </source>
</evidence>
<gene>
    <name evidence="2" type="ORF">BST97_12745</name>
</gene>